<keyword evidence="4" id="KW-1185">Reference proteome</keyword>
<reference evidence="4" key="2">
    <citation type="submission" date="2015-01" db="EMBL/GenBank/DDBJ databases">
        <title>Evolutionary Origins and Diversification of the Mycorrhizal Mutualists.</title>
        <authorList>
            <consortium name="DOE Joint Genome Institute"/>
            <consortium name="Mycorrhizal Genomics Consortium"/>
            <person name="Kohler A."/>
            <person name="Kuo A."/>
            <person name="Nagy L.G."/>
            <person name="Floudas D."/>
            <person name="Copeland A."/>
            <person name="Barry K.W."/>
            <person name="Cichocki N."/>
            <person name="Veneault-Fourrey C."/>
            <person name="LaButti K."/>
            <person name="Lindquist E.A."/>
            <person name="Lipzen A."/>
            <person name="Lundell T."/>
            <person name="Morin E."/>
            <person name="Murat C."/>
            <person name="Riley R."/>
            <person name="Ohm R."/>
            <person name="Sun H."/>
            <person name="Tunlid A."/>
            <person name="Henrissat B."/>
            <person name="Grigoriev I.V."/>
            <person name="Hibbett D.S."/>
            <person name="Martin F."/>
        </authorList>
    </citation>
    <scope>NUCLEOTIDE SEQUENCE [LARGE SCALE GENOMIC DNA]</scope>
    <source>
        <strain evidence="4">Marx 270</strain>
    </source>
</reference>
<evidence type="ECO:0000259" key="2">
    <source>
        <dbReference type="PROSITE" id="PS50172"/>
    </source>
</evidence>
<dbReference type="InterPro" id="IPR001357">
    <property type="entry name" value="BRCT_dom"/>
</dbReference>
<dbReference type="InterPro" id="IPR036420">
    <property type="entry name" value="BRCT_dom_sf"/>
</dbReference>
<feature type="compositionally biased region" description="Polar residues" evidence="1">
    <location>
        <begin position="137"/>
        <end position="146"/>
    </location>
</feature>
<dbReference type="EMBL" id="KN832035">
    <property type="protein sequence ID" value="KIN97023.1"/>
    <property type="molecule type" value="Genomic_DNA"/>
</dbReference>
<sequence length="507" mass="56653">MIINFFRRMFCASYSDQPVQLFSGCACFSKQVPSIAVQYWIRHGGEVYSPRSRSGVAYCFATDSADKWVTALTSKSVTVIHAGWIVHCVDSGFKVPMAKYVLDELFVPGAPYRVIHGLADPETQFQLRETRPDQSTDDSNTLIQLDTPSTPPPSISSCKRKRESAYFDSPSGCYIFSEFDKDGIPRRPRKLRKLRFKPSFTPRHDNTPQLICHDHPSDDFNPFLTVANTSAKVCQIDDHAVANATVGPPSFSNSAHQSSTSKAVQCHQTNPPPDRSYFSVDRIHRNSQKPEVTKPVYTIDFSRLPTAHGRTRFPGVDLRSGNFNCPLTINKLSDKIEVTSGNAVVNDDRPARKITFASHALVRLYRNRSDADGSQDSNPKPHADTTPDVITGSSSDNVKDHLETSEGSLFISENPTERLGEATDPCPPECPDNTTLTENDTKPKIFNPFCGTSEDNSRVLTLDVQQVLDFRNSLKKQHPKCELPSGQLAMLFELRKGYAGMEFRHEW</sequence>
<proteinExistence type="predicted"/>
<dbReference type="AlphaFoldDB" id="A0A0C3NNY3"/>
<dbReference type="SUPFAM" id="SSF52113">
    <property type="entry name" value="BRCT domain"/>
    <property type="match status" value="1"/>
</dbReference>
<dbReference type="PROSITE" id="PS50172">
    <property type="entry name" value="BRCT"/>
    <property type="match status" value="1"/>
</dbReference>
<evidence type="ECO:0000256" key="1">
    <source>
        <dbReference type="SAM" id="MobiDB-lite"/>
    </source>
</evidence>
<feature type="domain" description="BRCT" evidence="2">
    <location>
        <begin position="42"/>
        <end position="102"/>
    </location>
</feature>
<dbReference type="HOGENOM" id="CLU_537609_0_0_1"/>
<feature type="region of interest" description="Disordered" evidence="1">
    <location>
        <begin position="128"/>
        <end position="161"/>
    </location>
</feature>
<dbReference type="PROSITE" id="PS51257">
    <property type="entry name" value="PROKAR_LIPOPROTEIN"/>
    <property type="match status" value="1"/>
</dbReference>
<protein>
    <recommendedName>
        <fullName evidence="2">BRCT domain-containing protein</fullName>
    </recommendedName>
</protein>
<evidence type="ECO:0000313" key="4">
    <source>
        <dbReference type="Proteomes" id="UP000054217"/>
    </source>
</evidence>
<accession>A0A0C3NNY3</accession>
<dbReference type="OrthoDB" id="2628440at2759"/>
<organism evidence="3 4">
    <name type="scientific">Pisolithus tinctorius Marx 270</name>
    <dbReference type="NCBI Taxonomy" id="870435"/>
    <lineage>
        <taxon>Eukaryota</taxon>
        <taxon>Fungi</taxon>
        <taxon>Dikarya</taxon>
        <taxon>Basidiomycota</taxon>
        <taxon>Agaricomycotina</taxon>
        <taxon>Agaricomycetes</taxon>
        <taxon>Agaricomycetidae</taxon>
        <taxon>Boletales</taxon>
        <taxon>Sclerodermatineae</taxon>
        <taxon>Pisolithaceae</taxon>
        <taxon>Pisolithus</taxon>
    </lineage>
</organism>
<name>A0A0C3NNY3_PISTI</name>
<reference evidence="3 4" key="1">
    <citation type="submission" date="2014-04" db="EMBL/GenBank/DDBJ databases">
        <authorList>
            <consortium name="DOE Joint Genome Institute"/>
            <person name="Kuo A."/>
            <person name="Kohler A."/>
            <person name="Costa M.D."/>
            <person name="Nagy L.G."/>
            <person name="Floudas D."/>
            <person name="Copeland A."/>
            <person name="Barry K.W."/>
            <person name="Cichocki N."/>
            <person name="Veneault-Fourrey C."/>
            <person name="LaButti K."/>
            <person name="Lindquist E.A."/>
            <person name="Lipzen A."/>
            <person name="Lundell T."/>
            <person name="Morin E."/>
            <person name="Murat C."/>
            <person name="Sun H."/>
            <person name="Tunlid A."/>
            <person name="Henrissat B."/>
            <person name="Grigoriev I.V."/>
            <person name="Hibbett D.S."/>
            <person name="Martin F."/>
            <person name="Nordberg H.P."/>
            <person name="Cantor M.N."/>
            <person name="Hua S.X."/>
        </authorList>
    </citation>
    <scope>NUCLEOTIDE SEQUENCE [LARGE SCALE GENOMIC DNA]</scope>
    <source>
        <strain evidence="3 4">Marx 270</strain>
    </source>
</reference>
<feature type="region of interest" description="Disordered" evidence="1">
    <location>
        <begin position="369"/>
        <end position="399"/>
    </location>
</feature>
<dbReference type="Proteomes" id="UP000054217">
    <property type="component" value="Unassembled WGS sequence"/>
</dbReference>
<evidence type="ECO:0000313" key="3">
    <source>
        <dbReference type="EMBL" id="KIN97023.1"/>
    </source>
</evidence>
<gene>
    <name evidence="3" type="ORF">M404DRAFT_919384</name>
</gene>
<dbReference type="InParanoid" id="A0A0C3NNY3"/>